<gene>
    <name evidence="4" type="ORF">BaRGS_00008056</name>
</gene>
<dbReference type="Proteomes" id="UP001519460">
    <property type="component" value="Unassembled WGS sequence"/>
</dbReference>
<feature type="compositionally biased region" description="Basic and acidic residues" evidence="2">
    <location>
        <begin position="105"/>
        <end position="114"/>
    </location>
</feature>
<dbReference type="Pfam" id="PF08457">
    <property type="entry name" value="Sfi1"/>
    <property type="match status" value="1"/>
</dbReference>
<dbReference type="InterPro" id="IPR052270">
    <property type="entry name" value="CACF_protein"/>
</dbReference>
<evidence type="ECO:0000313" key="4">
    <source>
        <dbReference type="EMBL" id="KAK7500812.1"/>
    </source>
</evidence>
<feature type="compositionally biased region" description="Basic and acidic residues" evidence="2">
    <location>
        <begin position="1036"/>
        <end position="1074"/>
    </location>
</feature>
<dbReference type="PANTHER" id="PTHR22028:SF4">
    <property type="entry name" value="PROTEIN SFI1 HOMOLOG"/>
    <property type="match status" value="1"/>
</dbReference>
<evidence type="ECO:0000313" key="5">
    <source>
        <dbReference type="Proteomes" id="UP001519460"/>
    </source>
</evidence>
<dbReference type="PANTHER" id="PTHR22028">
    <property type="entry name" value="SFI1 SPINDLE BODY DOMAIN-CONTAINING PROTEIN-RELATED"/>
    <property type="match status" value="1"/>
</dbReference>
<dbReference type="AlphaFoldDB" id="A0ABD0LNA2"/>
<keyword evidence="5" id="KW-1185">Reference proteome</keyword>
<feature type="region of interest" description="Disordered" evidence="2">
    <location>
        <begin position="913"/>
        <end position="1144"/>
    </location>
</feature>
<feature type="domain" description="Sfi1 spindle body" evidence="3">
    <location>
        <begin position="485"/>
        <end position="731"/>
    </location>
</feature>
<evidence type="ECO:0000256" key="2">
    <source>
        <dbReference type="SAM" id="MobiDB-lite"/>
    </source>
</evidence>
<name>A0ABD0LNA2_9CAEN</name>
<keyword evidence="1" id="KW-0175">Coiled coil</keyword>
<feature type="compositionally biased region" description="Basic and acidic residues" evidence="2">
    <location>
        <begin position="1012"/>
        <end position="1025"/>
    </location>
</feature>
<sequence length="1253" mass="145173">MKDERSEEDENNDSRAVQLQPKKKHDILTELTSTLAVRAERIRLQQRYEQQVHQTTAENPGGPQGDHALETEPATSSHVRPARPLPIPGSQIPVSQARLRRRQQHHNDKTPIRRHTDITKYRPDYTWNRGGRVKELRIRHLARKYMFLWLHNVFGRVRPSKARQHYEAGLLHKAFSEWHMYWWELRQEWRLSVRAECHYRYVMWQRVFGAWKDFIILRTVQKAKTDGAVTHYGSGLCRKVLQAWVMYWREKRRKAVVKQRADRLFADNTVRKCWRKWQEGMERREAQVHMDGVALQFWAFRLQAQHWLVWRSAFQSRKRGQEKVRLAERHRDAAVTKRCLRAWFTYWHSRLTKKRLKEYAGQVHSVSLQARTFQGWCRRWRERRAMAEHQVQMMELASRFQTRRFFCRWLRYIDSVHAEKEMVVRAEQHHCRHLLSLGLNAFRLSVVQRRIKHMRQAMADQLHHRQAQYVKAETHYYLRTAPHCLFRMRVFAQMMKNHRANKEKAREFRRESLLAGAFGGWKQAFTHSKDVRLMERMAILHREEVLVHSYFQRWRAAFSVLQQEQAKQSDADEQYRTSLCRSHLLAWRDYVRELRKGEADEVKALRHHYYSTLKHTWTVWRQFVERQRKKHLLQTRADRHYYHKQCGLMMKTWRAYVQQVRTIRAAVEIKYQGKCQELLRWSLVTWQENSKTQAGERQREQAAGTLRIYLHSWRRARDTALVQHLKEERACLHNNHPPSASELMVSVGATDSEVFSDVASAPRGISGGERAERCGTLALESGAAKEECFRPFPTCLPLCYTLETVGCQTVSFTSAARATTAATRSATSAHHDMVNACAEGRIRGNDSSYQSTAVAFSSQSSICFAHKIVDGFNWTWLDAPPKRARPKPRRPAFLVESLQRAGLLVHGHDFLTEEGLHSPTTTDTDDGHQGQQHPDGGHYGVSRAAGNRDKPDLDFSLSAEVKTGSSSTLEGEGFRSHPPGNPLLQSSPISLHGLADPPSQTSQTSQQALVSDSDKVSGDGFKSSDGEIIGGNLTRRTHDDTPPAHVLMKPEDFLKRRDGTEFPQDVHRDADREPQPGSARSSGKNHMPVTTPRLPTPRMVTPRSPRKTQSGSNSARDRDGDSQKPQGILLVKGGDSDADVSPLNTARSRGTVTFASPKTPSPAEELKQIRDRLRYFKEQKKKLRRLERQEGQLSSWLQEQDASDTDATQVTQELASMQDEIEELRQLVSSQRLSCEKLIARAKILAEQLGSDL</sequence>
<feature type="compositionally biased region" description="Acidic residues" evidence="2">
    <location>
        <begin position="1"/>
        <end position="11"/>
    </location>
</feature>
<reference evidence="4 5" key="1">
    <citation type="journal article" date="2023" name="Sci. Data">
        <title>Genome assembly of the Korean intertidal mud-creeper Batillaria attramentaria.</title>
        <authorList>
            <person name="Patra A.K."/>
            <person name="Ho P.T."/>
            <person name="Jun S."/>
            <person name="Lee S.J."/>
            <person name="Kim Y."/>
            <person name="Won Y.J."/>
        </authorList>
    </citation>
    <scope>NUCLEOTIDE SEQUENCE [LARGE SCALE GENOMIC DNA]</scope>
    <source>
        <strain evidence="4">Wonlab-2016</strain>
    </source>
</reference>
<accession>A0ABD0LNA2</accession>
<protein>
    <recommendedName>
        <fullName evidence="3">Sfi1 spindle body domain-containing protein</fullName>
    </recommendedName>
</protein>
<evidence type="ECO:0000259" key="3">
    <source>
        <dbReference type="Pfam" id="PF08457"/>
    </source>
</evidence>
<feature type="region of interest" description="Disordered" evidence="2">
    <location>
        <begin position="49"/>
        <end position="114"/>
    </location>
</feature>
<evidence type="ECO:0000256" key="1">
    <source>
        <dbReference type="SAM" id="Coils"/>
    </source>
</evidence>
<comment type="caution">
    <text evidence="4">The sequence shown here is derived from an EMBL/GenBank/DDBJ whole genome shotgun (WGS) entry which is preliminary data.</text>
</comment>
<proteinExistence type="predicted"/>
<dbReference type="InterPro" id="IPR013665">
    <property type="entry name" value="Sfi1_dom"/>
</dbReference>
<feature type="compositionally biased region" description="Polar residues" evidence="2">
    <location>
        <begin position="49"/>
        <end position="58"/>
    </location>
</feature>
<organism evidence="4 5">
    <name type="scientific">Batillaria attramentaria</name>
    <dbReference type="NCBI Taxonomy" id="370345"/>
    <lineage>
        <taxon>Eukaryota</taxon>
        <taxon>Metazoa</taxon>
        <taxon>Spiralia</taxon>
        <taxon>Lophotrochozoa</taxon>
        <taxon>Mollusca</taxon>
        <taxon>Gastropoda</taxon>
        <taxon>Caenogastropoda</taxon>
        <taxon>Sorbeoconcha</taxon>
        <taxon>Cerithioidea</taxon>
        <taxon>Batillariidae</taxon>
        <taxon>Batillaria</taxon>
    </lineage>
</organism>
<feature type="coiled-coil region" evidence="1">
    <location>
        <begin position="1166"/>
        <end position="1234"/>
    </location>
</feature>
<feature type="region of interest" description="Disordered" evidence="2">
    <location>
        <begin position="1"/>
        <end position="26"/>
    </location>
</feature>
<dbReference type="EMBL" id="JACVVK020000035">
    <property type="protein sequence ID" value="KAK7500812.1"/>
    <property type="molecule type" value="Genomic_DNA"/>
</dbReference>